<evidence type="ECO:0000259" key="14">
    <source>
        <dbReference type="Pfam" id="PF05662"/>
    </source>
</evidence>
<evidence type="ECO:0000256" key="6">
    <source>
        <dbReference type="ARBA" id="ARBA00022692"/>
    </source>
</evidence>
<dbReference type="Pfam" id="PF13018">
    <property type="entry name" value="ESPR"/>
    <property type="match status" value="1"/>
</dbReference>
<feature type="domain" description="Trimeric autotransporter adhesin YadA-like C-terminal membrane anchor" evidence="12">
    <location>
        <begin position="824"/>
        <end position="883"/>
    </location>
</feature>
<feature type="domain" description="Trimeric autotransporter adhesin YadA-like stalk" evidence="14">
    <location>
        <begin position="267"/>
        <end position="306"/>
    </location>
</feature>
<protein>
    <submittedName>
        <fullName evidence="16">Autotransporter adhesin</fullName>
    </submittedName>
</protein>
<proteinExistence type="inferred from homology"/>
<dbReference type="InterPro" id="IPR024973">
    <property type="entry name" value="ESPR"/>
</dbReference>
<dbReference type="Proteomes" id="UP000184327">
    <property type="component" value="Unassembled WGS sequence"/>
</dbReference>
<dbReference type="InterPro" id="IPR011049">
    <property type="entry name" value="Serralysin-like_metalloprot_C"/>
</dbReference>
<dbReference type="Gene3D" id="6.20.50.100">
    <property type="match status" value="1"/>
</dbReference>
<dbReference type="Gene3D" id="2.20.70.140">
    <property type="match status" value="1"/>
</dbReference>
<gene>
    <name evidence="16" type="ORF">SAMN02745117_01502</name>
</gene>
<dbReference type="GO" id="GO:0009279">
    <property type="term" value="C:cell outer membrane"/>
    <property type="evidence" value="ECO:0007669"/>
    <property type="project" value="UniProtKB-SubCell"/>
</dbReference>
<feature type="domain" description="ESPR" evidence="15">
    <location>
        <begin position="1"/>
        <end position="46"/>
    </location>
</feature>
<dbReference type="Pfam" id="PF03895">
    <property type="entry name" value="YadA_anchor"/>
    <property type="match status" value="1"/>
</dbReference>
<evidence type="ECO:0000256" key="7">
    <source>
        <dbReference type="ARBA" id="ARBA00022729"/>
    </source>
</evidence>
<dbReference type="GO" id="GO:0015031">
    <property type="term" value="P:protein transport"/>
    <property type="evidence" value="ECO:0007669"/>
    <property type="project" value="UniProtKB-KW"/>
</dbReference>
<organism evidence="16 17">
    <name type="scientific">Lampropedia hyalina DSM 16112</name>
    <dbReference type="NCBI Taxonomy" id="1122156"/>
    <lineage>
        <taxon>Bacteria</taxon>
        <taxon>Pseudomonadati</taxon>
        <taxon>Pseudomonadota</taxon>
        <taxon>Betaproteobacteria</taxon>
        <taxon>Burkholderiales</taxon>
        <taxon>Comamonadaceae</taxon>
        <taxon>Lampropedia</taxon>
    </lineage>
</organism>
<evidence type="ECO:0000259" key="15">
    <source>
        <dbReference type="Pfam" id="PF13018"/>
    </source>
</evidence>
<feature type="domain" description="Trimeric autotransporter adhesin YadA-like stalk" evidence="14">
    <location>
        <begin position="674"/>
        <end position="715"/>
    </location>
</feature>
<accession>A0A1M4ZRM0</accession>
<sequence>MNKVYRIIWSQAQQTWVAVSEMTRSHTGGRKSSRTAAAALLATSLLGAGSVVAQTLPAAVDNRNITQASQVVTLPGGEQQVQIVTAIKDDVTFNTVGFTADGDPLGDLITTVSKSGLVIKNDDPSKPDVSVSGGGISAGDNKVVNVADGEISDTSTDAINGSQLNATNDNIENVDNRVTNVDNRVTNIAEGQDGMFQVSADRKDDKPEVTGANSAAGGAGAKAGGDNSLAVGNDADAAADNSVALGNGSVADRDNTVSVGADGAERQITNVAAGTENTDAVNLGQLKDVETIAQKGWNIQANGDAASAENVAPGSNVDFSSADDNLTVAVENGGLKLEVNQNQNLTSVTTGDTVLNDNGLTINNGPSITKGGIDAGDKKIVNVADGTIGAGSKDAVNGSQLFETNQKVENIDNRVTKVEGDVQNLDNRVTNVEGDVTSIIEGQKGMFQVGADRKDDQPTVANGVNAAAGGAGAQASGQNSLALGNDAAATHEGSVALGQGATSKAGEQVSDGVIKLADGSEFKYEGFAGGDKVAGAVSVGNDNQTRQIVNVAAGALTEDSTDAINGSQLYSVAKGINERIDDSGWTLTTVDANDPTGASKDFAVKNGGKVAIEAGKNVDIKSSLDANGNVVTTIATKDDVNFNSVTTNSVVTNELKAGDKVTINDNGVDVGGTQITNVAAGTENHHAVNLEQLNNAITNVEPGMFQVSNDVKNAAKPKATGTNSVAGGANSVASGNNSLAVGNDSQATAGNSVALGNGSVADRENSVSVGSAGNERQITNVAAGVADTDAVNVSQLKGVNNKIDNVDDNSRAGIAGALATAALPQSTNPGKNLIAAGASSYRGESAIAIGLSRMSDNGKTVIKLNGTADTQGNGGVAIGAGWHC</sequence>
<keyword evidence="10" id="KW-0998">Cell outer membrane</keyword>
<dbReference type="Pfam" id="PF05658">
    <property type="entry name" value="YadA_head"/>
    <property type="match status" value="4"/>
</dbReference>
<keyword evidence="6" id="KW-0812">Transmembrane</keyword>
<keyword evidence="5" id="KW-1134">Transmembrane beta strand</keyword>
<feature type="domain" description="Trimeric autotransporter adhesin YadA-like head" evidence="13">
    <location>
        <begin position="475"/>
        <end position="501"/>
    </location>
</feature>
<reference evidence="16 17" key="1">
    <citation type="submission" date="2016-11" db="EMBL/GenBank/DDBJ databases">
        <authorList>
            <person name="Jaros S."/>
            <person name="Januszkiewicz K."/>
            <person name="Wedrychowicz H."/>
        </authorList>
    </citation>
    <scope>NUCLEOTIDE SEQUENCE [LARGE SCALE GENOMIC DNA]</scope>
    <source>
        <strain evidence="16 17">DSM 16112</strain>
    </source>
</reference>
<dbReference type="STRING" id="1122156.SAMN02745117_01502"/>
<evidence type="ECO:0000256" key="3">
    <source>
        <dbReference type="ARBA" id="ARBA00005848"/>
    </source>
</evidence>
<dbReference type="InterPro" id="IPR008640">
    <property type="entry name" value="Adhesin_Head_dom"/>
</dbReference>
<feature type="domain" description="Trimeric autotransporter adhesin YadA-like head" evidence="13">
    <location>
        <begin position="747"/>
        <end position="771"/>
    </location>
</feature>
<dbReference type="InterPro" id="IPR008635">
    <property type="entry name" value="Coiled_stalk_dom"/>
</dbReference>
<keyword evidence="4" id="KW-0813">Transport</keyword>
<dbReference type="SUPFAM" id="SSF101967">
    <property type="entry name" value="Adhesin YadA, collagen-binding domain"/>
    <property type="match status" value="6"/>
</dbReference>
<evidence type="ECO:0000259" key="13">
    <source>
        <dbReference type="Pfam" id="PF05658"/>
    </source>
</evidence>
<evidence type="ECO:0000256" key="10">
    <source>
        <dbReference type="ARBA" id="ARBA00023237"/>
    </source>
</evidence>
<dbReference type="Gene3D" id="1.20.5.170">
    <property type="match status" value="2"/>
</dbReference>
<feature type="domain" description="Trimeric autotransporter adhesin YadA-like stalk" evidence="14">
    <location>
        <begin position="379"/>
        <end position="420"/>
    </location>
</feature>
<dbReference type="InterPro" id="IPR045584">
    <property type="entry name" value="Pilin-like"/>
</dbReference>
<keyword evidence="8" id="KW-0653">Protein transport</keyword>
<comment type="subcellular location">
    <subcellularLocation>
        <location evidence="2">Cell outer membrane</location>
    </subcellularLocation>
    <subcellularLocation>
        <location evidence="1">Cell surface</location>
    </subcellularLocation>
</comment>
<name>A0A1M4ZRM0_9BURK</name>
<evidence type="ECO:0000256" key="8">
    <source>
        <dbReference type="ARBA" id="ARBA00022927"/>
    </source>
</evidence>
<feature type="domain" description="Trimeric autotransporter adhesin YadA-like head" evidence="13">
    <location>
        <begin position="237"/>
        <end position="261"/>
    </location>
</feature>
<evidence type="ECO:0000256" key="2">
    <source>
        <dbReference type="ARBA" id="ARBA00004442"/>
    </source>
</evidence>
<dbReference type="Gene3D" id="3.30.1300.30">
    <property type="entry name" value="GSPII I/J protein-like"/>
    <property type="match status" value="1"/>
</dbReference>
<feature type="domain" description="Trimeric autotransporter adhesin YadA-like stalk" evidence="14">
    <location>
        <begin position="777"/>
        <end position="817"/>
    </location>
</feature>
<evidence type="ECO:0000256" key="4">
    <source>
        <dbReference type="ARBA" id="ARBA00022448"/>
    </source>
</evidence>
<feature type="domain" description="Trimeric autotransporter adhesin YadA-like head" evidence="13">
    <location>
        <begin position="719"/>
        <end position="745"/>
    </location>
</feature>
<dbReference type="Pfam" id="PF05662">
    <property type="entry name" value="YadA_stalk"/>
    <property type="match status" value="6"/>
</dbReference>
<dbReference type="InterPro" id="IPR005594">
    <property type="entry name" value="YadA_C"/>
</dbReference>
<dbReference type="Gene3D" id="2.150.10.10">
    <property type="entry name" value="Serralysin-like metalloprotease, C-terminal"/>
    <property type="match status" value="4"/>
</dbReference>
<evidence type="ECO:0000256" key="11">
    <source>
        <dbReference type="SAM" id="MobiDB-lite"/>
    </source>
</evidence>
<keyword evidence="17" id="KW-1185">Reference proteome</keyword>
<evidence type="ECO:0000256" key="9">
    <source>
        <dbReference type="ARBA" id="ARBA00023136"/>
    </source>
</evidence>
<feature type="region of interest" description="Disordered" evidence="11">
    <location>
        <begin position="190"/>
        <end position="223"/>
    </location>
</feature>
<dbReference type="GO" id="GO:0009986">
    <property type="term" value="C:cell surface"/>
    <property type="evidence" value="ECO:0007669"/>
    <property type="project" value="UniProtKB-SubCell"/>
</dbReference>
<evidence type="ECO:0000313" key="17">
    <source>
        <dbReference type="Proteomes" id="UP000184327"/>
    </source>
</evidence>
<feature type="domain" description="Trimeric autotransporter adhesin YadA-like stalk" evidence="14">
    <location>
        <begin position="142"/>
        <end position="183"/>
    </location>
</feature>
<dbReference type="EMBL" id="FQUZ01000015">
    <property type="protein sequence ID" value="SHF20216.1"/>
    <property type="molecule type" value="Genomic_DNA"/>
</dbReference>
<evidence type="ECO:0000313" key="16">
    <source>
        <dbReference type="EMBL" id="SHF20216.1"/>
    </source>
</evidence>
<evidence type="ECO:0000256" key="5">
    <source>
        <dbReference type="ARBA" id="ARBA00022452"/>
    </source>
</evidence>
<keyword evidence="9" id="KW-0472">Membrane</keyword>
<keyword evidence="7" id="KW-0732">Signal</keyword>
<dbReference type="SUPFAM" id="SSF54523">
    <property type="entry name" value="Pili subunits"/>
    <property type="match status" value="1"/>
</dbReference>
<dbReference type="AlphaFoldDB" id="A0A1M4ZRM0"/>
<evidence type="ECO:0000259" key="12">
    <source>
        <dbReference type="Pfam" id="PF03895"/>
    </source>
</evidence>
<feature type="domain" description="Trimeric autotransporter adhesin YadA-like stalk" evidence="14">
    <location>
        <begin position="547"/>
        <end position="581"/>
    </location>
</feature>
<evidence type="ECO:0000256" key="1">
    <source>
        <dbReference type="ARBA" id="ARBA00004241"/>
    </source>
</evidence>
<comment type="similarity">
    <text evidence="3">Belongs to the autotransporter-2 (AT-2) (TC 1.B.40) family.</text>
</comment>